<comment type="caution">
    <text evidence="2">The sequence shown here is derived from an EMBL/GenBank/DDBJ whole genome shotgun (WGS) entry which is preliminary data.</text>
</comment>
<evidence type="ECO:0000313" key="2">
    <source>
        <dbReference type="EMBL" id="RAI58169.1"/>
    </source>
</evidence>
<name>A0A327M612_9PROT</name>
<evidence type="ECO:0000259" key="1">
    <source>
        <dbReference type="Pfam" id="PF19802"/>
    </source>
</evidence>
<feature type="domain" description="DUF6285" evidence="1">
    <location>
        <begin position="29"/>
        <end position="119"/>
    </location>
</feature>
<dbReference type="InterPro" id="IPR046252">
    <property type="entry name" value="DUF6285"/>
</dbReference>
<dbReference type="Proteomes" id="UP000249065">
    <property type="component" value="Unassembled WGS sequence"/>
</dbReference>
<dbReference type="Pfam" id="PF19802">
    <property type="entry name" value="DUF6285"/>
    <property type="match status" value="1"/>
</dbReference>
<dbReference type="RefSeq" id="WP_111470803.1">
    <property type="nucleotide sequence ID" value="NZ_QLIX01000011.1"/>
</dbReference>
<dbReference type="OrthoDB" id="7282228at2"/>
<sequence length="123" mass="12824">MPERPMLEQPDAANLLDTARDVLLRTLLPALPEALRFQARMVANAMAVARREGEADPAPALAALRAALGAPEGEAGDLLMRLARDIRAGAHDPGTPGHAAVAEALLALTRLRCGVSAPKALGH</sequence>
<gene>
    <name evidence="2" type="ORF">DOO78_15680</name>
</gene>
<proteinExistence type="predicted"/>
<dbReference type="EMBL" id="QLIX01000011">
    <property type="protein sequence ID" value="RAI58169.1"/>
    <property type="molecule type" value="Genomic_DNA"/>
</dbReference>
<evidence type="ECO:0000313" key="3">
    <source>
        <dbReference type="Proteomes" id="UP000249065"/>
    </source>
</evidence>
<organism evidence="2 3">
    <name type="scientific">Roseicella frigidaeris</name>
    <dbReference type="NCBI Taxonomy" id="2230885"/>
    <lineage>
        <taxon>Bacteria</taxon>
        <taxon>Pseudomonadati</taxon>
        <taxon>Pseudomonadota</taxon>
        <taxon>Alphaproteobacteria</taxon>
        <taxon>Acetobacterales</taxon>
        <taxon>Roseomonadaceae</taxon>
        <taxon>Roseicella</taxon>
    </lineage>
</organism>
<reference evidence="3" key="1">
    <citation type="submission" date="2018-06" db="EMBL/GenBank/DDBJ databases">
        <authorList>
            <person name="Khan S.A."/>
        </authorList>
    </citation>
    <scope>NUCLEOTIDE SEQUENCE [LARGE SCALE GENOMIC DNA]</scope>
    <source>
        <strain evidence="3">DB-1506</strain>
    </source>
</reference>
<protein>
    <recommendedName>
        <fullName evidence="1">DUF6285 domain-containing protein</fullName>
    </recommendedName>
</protein>
<keyword evidence="3" id="KW-1185">Reference proteome</keyword>
<dbReference type="AlphaFoldDB" id="A0A327M612"/>
<accession>A0A327M612</accession>